<dbReference type="InterPro" id="IPR005025">
    <property type="entry name" value="FMN_Rdtase-like_dom"/>
</dbReference>
<dbReference type="InterPro" id="IPR050712">
    <property type="entry name" value="NAD(P)H-dep_reductase"/>
</dbReference>
<dbReference type="SUPFAM" id="SSF52218">
    <property type="entry name" value="Flavoproteins"/>
    <property type="match status" value="1"/>
</dbReference>
<proteinExistence type="predicted"/>
<dbReference type="Pfam" id="PF03358">
    <property type="entry name" value="FMN_red"/>
    <property type="match status" value="1"/>
</dbReference>
<reference evidence="2 3" key="1">
    <citation type="submission" date="2024-02" db="EMBL/GenBank/DDBJ databases">
        <title>Janibacter sp. nov., isolated from gut of marine sandworm.</title>
        <authorList>
            <person name="Kim B."/>
            <person name="Jun M.O."/>
            <person name="Shin N.-R."/>
        </authorList>
    </citation>
    <scope>NUCLEOTIDE SEQUENCE [LARGE SCALE GENOMIC DNA]</scope>
    <source>
        <strain evidence="2 3">A1S7</strain>
    </source>
</reference>
<feature type="domain" description="NADPH-dependent FMN reductase-like" evidence="1">
    <location>
        <begin position="1"/>
        <end position="146"/>
    </location>
</feature>
<accession>A0ABZ2MFU6</accession>
<organism evidence="2 3">
    <name type="scientific">Janibacter alittae</name>
    <dbReference type="NCBI Taxonomy" id="3115209"/>
    <lineage>
        <taxon>Bacteria</taxon>
        <taxon>Bacillati</taxon>
        <taxon>Actinomycetota</taxon>
        <taxon>Actinomycetes</taxon>
        <taxon>Micrococcales</taxon>
        <taxon>Intrasporangiaceae</taxon>
        <taxon>Janibacter</taxon>
    </lineage>
</organism>
<keyword evidence="3" id="KW-1185">Reference proteome</keyword>
<sequence length="190" mass="21236">MKIAIILGSTRPGRFGEQVAHWVLEQTKDRDDAEYELVDLADYDLDLLGEPVVPGAAKRQYENPKTVRWGKKIDEFDGFVFVTPEYNHGVPAALKNAFDVLFPEWVHKGAALVSYGADSGVRAVEQWRTILANPQMHVARAQVSFSTMLETTEAKDGSLVFAPAERRAKELRNLLAQLRKLTEATASLRP</sequence>
<dbReference type="PANTHER" id="PTHR30543:SF21">
    <property type="entry name" value="NAD(P)H-DEPENDENT FMN REDUCTASE LOT6"/>
    <property type="match status" value="1"/>
</dbReference>
<evidence type="ECO:0000313" key="3">
    <source>
        <dbReference type="Proteomes" id="UP001382727"/>
    </source>
</evidence>
<dbReference type="RefSeq" id="WP_338748685.1">
    <property type="nucleotide sequence ID" value="NZ_CP144913.1"/>
</dbReference>
<dbReference type="Proteomes" id="UP001382727">
    <property type="component" value="Chromosome"/>
</dbReference>
<dbReference type="EC" id="1.-.-.-" evidence="2"/>
<dbReference type="PANTHER" id="PTHR30543">
    <property type="entry name" value="CHROMATE REDUCTASE"/>
    <property type="match status" value="1"/>
</dbReference>
<dbReference type="Gene3D" id="3.40.50.360">
    <property type="match status" value="1"/>
</dbReference>
<gene>
    <name evidence="2" type="ORF">V1351_13315</name>
</gene>
<evidence type="ECO:0000259" key="1">
    <source>
        <dbReference type="Pfam" id="PF03358"/>
    </source>
</evidence>
<keyword evidence="2" id="KW-0560">Oxidoreductase</keyword>
<dbReference type="InterPro" id="IPR029039">
    <property type="entry name" value="Flavoprotein-like_sf"/>
</dbReference>
<name>A0ABZ2MFU6_9MICO</name>
<protein>
    <submittedName>
        <fullName evidence="2">NADPH-dependent FMN reductase</fullName>
        <ecNumber evidence="2">1.-.-.-</ecNumber>
    </submittedName>
</protein>
<dbReference type="GO" id="GO:0016491">
    <property type="term" value="F:oxidoreductase activity"/>
    <property type="evidence" value="ECO:0007669"/>
    <property type="project" value="UniProtKB-KW"/>
</dbReference>
<dbReference type="EMBL" id="CP144913">
    <property type="protein sequence ID" value="WXB75915.1"/>
    <property type="molecule type" value="Genomic_DNA"/>
</dbReference>
<evidence type="ECO:0000313" key="2">
    <source>
        <dbReference type="EMBL" id="WXB75915.1"/>
    </source>
</evidence>